<feature type="modified residue" description="4-aspartylphosphate" evidence="5">
    <location>
        <position position="60"/>
    </location>
</feature>
<evidence type="ECO:0000259" key="7">
    <source>
        <dbReference type="PROSITE" id="PS50930"/>
    </source>
</evidence>
<evidence type="ECO:0000313" key="8">
    <source>
        <dbReference type="EMBL" id="OEG20279.1"/>
    </source>
</evidence>
<dbReference type="AlphaFoldDB" id="A0A1E5H5P2"/>
<dbReference type="SMART" id="SM00448">
    <property type="entry name" value="REC"/>
    <property type="match status" value="1"/>
</dbReference>
<evidence type="ECO:0000256" key="1">
    <source>
        <dbReference type="ARBA" id="ARBA00022490"/>
    </source>
</evidence>
<dbReference type="Pfam" id="PF00072">
    <property type="entry name" value="Response_reg"/>
    <property type="match status" value="1"/>
</dbReference>
<comment type="caution">
    <text evidence="8">The sequence shown here is derived from an EMBL/GenBank/DDBJ whole genome shotgun (WGS) entry which is preliminary data.</text>
</comment>
<keyword evidence="3" id="KW-0010">Activator</keyword>
<dbReference type="PANTHER" id="PTHR37299">
    <property type="entry name" value="TRANSCRIPTIONAL REGULATOR-RELATED"/>
    <property type="match status" value="1"/>
</dbReference>
<dbReference type="PATRIC" id="fig|332950.4.peg.1024"/>
<dbReference type="InterPro" id="IPR011006">
    <property type="entry name" value="CheY-like_superfamily"/>
</dbReference>
<dbReference type="GO" id="GO:0003677">
    <property type="term" value="F:DNA binding"/>
    <property type="evidence" value="ECO:0007669"/>
    <property type="project" value="UniProtKB-KW"/>
</dbReference>
<keyword evidence="8" id="KW-0238">DNA-binding</keyword>
<dbReference type="OrthoDB" id="9809318at2"/>
<reference evidence="9" key="1">
    <citation type="submission" date="2016-09" db="EMBL/GenBank/DDBJ databases">
        <authorList>
            <person name="Gulvik C.A."/>
        </authorList>
    </citation>
    <scope>NUCLEOTIDE SEQUENCE [LARGE SCALE GENOMIC DNA]</scope>
    <source>
        <strain evidence="9">LMG 8895</strain>
    </source>
</reference>
<dbReference type="PROSITE" id="PS50110">
    <property type="entry name" value="RESPONSE_REGULATORY"/>
    <property type="match status" value="1"/>
</dbReference>
<organism evidence="8 9">
    <name type="scientific">Enterococcus termitis</name>
    <dbReference type="NCBI Taxonomy" id="332950"/>
    <lineage>
        <taxon>Bacteria</taxon>
        <taxon>Bacillati</taxon>
        <taxon>Bacillota</taxon>
        <taxon>Bacilli</taxon>
        <taxon>Lactobacillales</taxon>
        <taxon>Enterococcaceae</taxon>
        <taxon>Enterococcus</taxon>
    </lineage>
</organism>
<dbReference type="Pfam" id="PF04397">
    <property type="entry name" value="LytTR"/>
    <property type="match status" value="1"/>
</dbReference>
<sequence>MIDVFICEDQEEQREKISRYVANYIMIENLDMRLALATGNPDELLGYIEESNKDALYFLDIDLNHRINGINLGAEIRKMDPNGDIVFITTHSEMSYLNFVYKVAAMDFIIKDDFEEVKEKVISCLKAANEKRQISSNGAKKKFVQKIADKIISVDYKDIMFFESSPLHKVVLHMENRQVEFYGKLKEIEKEYEGFIRCHNSFVVNIDNIQEIDFKKKEILLNNGEICYGSARMIKAVQKNLETRITNND</sequence>
<dbReference type="CDD" id="cd17533">
    <property type="entry name" value="REC_LytTR_AgrA-like"/>
    <property type="match status" value="1"/>
</dbReference>
<dbReference type="Proteomes" id="UP000095094">
    <property type="component" value="Unassembled WGS sequence"/>
</dbReference>
<feature type="domain" description="Response regulatory" evidence="6">
    <location>
        <begin position="3"/>
        <end position="126"/>
    </location>
</feature>
<name>A0A1E5H5P2_9ENTE</name>
<comment type="function">
    <text evidence="4">Required for high-level post-exponential phase expression of a series of secreted proteins.</text>
</comment>
<keyword evidence="5" id="KW-0597">Phosphoprotein</keyword>
<keyword evidence="2" id="KW-0902">Two-component regulatory system</keyword>
<evidence type="ECO:0000256" key="5">
    <source>
        <dbReference type="PROSITE-ProRule" id="PRU00169"/>
    </source>
</evidence>
<dbReference type="GO" id="GO:0000156">
    <property type="term" value="F:phosphorelay response regulator activity"/>
    <property type="evidence" value="ECO:0007669"/>
    <property type="project" value="InterPro"/>
</dbReference>
<dbReference type="InterPro" id="IPR001789">
    <property type="entry name" value="Sig_transdc_resp-reg_receiver"/>
</dbReference>
<proteinExistence type="predicted"/>
<dbReference type="Gene3D" id="2.40.50.1020">
    <property type="entry name" value="LytTr DNA-binding domain"/>
    <property type="match status" value="1"/>
</dbReference>
<dbReference type="PROSITE" id="PS50930">
    <property type="entry name" value="HTH_LYTTR"/>
    <property type="match status" value="1"/>
</dbReference>
<evidence type="ECO:0000256" key="3">
    <source>
        <dbReference type="ARBA" id="ARBA00023159"/>
    </source>
</evidence>
<dbReference type="SUPFAM" id="SSF52172">
    <property type="entry name" value="CheY-like"/>
    <property type="match status" value="1"/>
</dbReference>
<dbReference type="EMBL" id="MIJY01000001">
    <property type="protein sequence ID" value="OEG20279.1"/>
    <property type="molecule type" value="Genomic_DNA"/>
</dbReference>
<keyword evidence="9" id="KW-1185">Reference proteome</keyword>
<dbReference type="Gene3D" id="3.40.50.2300">
    <property type="match status" value="1"/>
</dbReference>
<gene>
    <name evidence="8" type="ORF">BCR25_00165</name>
</gene>
<dbReference type="SMART" id="SM00850">
    <property type="entry name" value="LytTR"/>
    <property type="match status" value="1"/>
</dbReference>
<evidence type="ECO:0000256" key="4">
    <source>
        <dbReference type="ARBA" id="ARBA00037164"/>
    </source>
</evidence>
<protein>
    <submittedName>
        <fullName evidence="8">DNA-binding response regulator</fullName>
    </submittedName>
</protein>
<dbReference type="PANTHER" id="PTHR37299:SF3">
    <property type="entry name" value="STAGE 0 SPORULATION PROTEIN A HOMOLOG"/>
    <property type="match status" value="1"/>
</dbReference>
<dbReference type="InterPro" id="IPR046947">
    <property type="entry name" value="LytR-like"/>
</dbReference>
<evidence type="ECO:0000259" key="6">
    <source>
        <dbReference type="PROSITE" id="PS50110"/>
    </source>
</evidence>
<dbReference type="RefSeq" id="WP_069661592.1">
    <property type="nucleotide sequence ID" value="NZ_JBHUJJ010000001.1"/>
</dbReference>
<evidence type="ECO:0000313" key="9">
    <source>
        <dbReference type="Proteomes" id="UP000095094"/>
    </source>
</evidence>
<dbReference type="InterPro" id="IPR007492">
    <property type="entry name" value="LytTR_DNA-bd_dom"/>
</dbReference>
<accession>A0A1E5H5P2</accession>
<evidence type="ECO:0000256" key="2">
    <source>
        <dbReference type="ARBA" id="ARBA00023012"/>
    </source>
</evidence>
<keyword evidence="1" id="KW-0963">Cytoplasm</keyword>
<feature type="domain" description="HTH LytTR-type" evidence="7">
    <location>
        <begin position="143"/>
        <end position="243"/>
    </location>
</feature>